<keyword evidence="3" id="KW-1185">Reference proteome</keyword>
<dbReference type="RefSeq" id="WP_220203763.1">
    <property type="nucleotide sequence ID" value="NZ_BNJK01000001.1"/>
</dbReference>
<organism evidence="2 3">
    <name type="scientific">Reticulibacter mediterranei</name>
    <dbReference type="NCBI Taxonomy" id="2778369"/>
    <lineage>
        <taxon>Bacteria</taxon>
        <taxon>Bacillati</taxon>
        <taxon>Chloroflexota</taxon>
        <taxon>Ktedonobacteria</taxon>
        <taxon>Ktedonobacterales</taxon>
        <taxon>Reticulibacteraceae</taxon>
        <taxon>Reticulibacter</taxon>
    </lineage>
</organism>
<dbReference type="AlphaFoldDB" id="A0A8J3IKJ5"/>
<protein>
    <submittedName>
        <fullName evidence="2">Uncharacterized protein</fullName>
    </submittedName>
</protein>
<sequence>MKVINAIYNFIVGDWIILSGIVLAVLVLALIHYAIPALSPFSGVILIVASLLVLIITLSREAYSQHRH</sequence>
<dbReference type="EMBL" id="BNJK01000001">
    <property type="protein sequence ID" value="GHO92952.1"/>
    <property type="molecule type" value="Genomic_DNA"/>
</dbReference>
<accession>A0A8J3IKJ5</accession>
<evidence type="ECO:0000313" key="2">
    <source>
        <dbReference type="EMBL" id="GHO92952.1"/>
    </source>
</evidence>
<proteinExistence type="predicted"/>
<dbReference type="Proteomes" id="UP000597444">
    <property type="component" value="Unassembled WGS sequence"/>
</dbReference>
<feature type="transmembrane region" description="Helical" evidence="1">
    <location>
        <begin position="12"/>
        <end position="35"/>
    </location>
</feature>
<name>A0A8J3IKJ5_9CHLR</name>
<keyword evidence="1" id="KW-0472">Membrane</keyword>
<evidence type="ECO:0000313" key="3">
    <source>
        <dbReference type="Proteomes" id="UP000597444"/>
    </source>
</evidence>
<keyword evidence="1" id="KW-1133">Transmembrane helix</keyword>
<gene>
    <name evidence="2" type="ORF">KSF_030000</name>
</gene>
<feature type="transmembrane region" description="Helical" evidence="1">
    <location>
        <begin position="41"/>
        <end position="59"/>
    </location>
</feature>
<comment type="caution">
    <text evidence="2">The sequence shown here is derived from an EMBL/GenBank/DDBJ whole genome shotgun (WGS) entry which is preliminary data.</text>
</comment>
<reference evidence="2" key="1">
    <citation type="submission" date="2020-10" db="EMBL/GenBank/DDBJ databases">
        <title>Taxonomic study of unclassified bacteria belonging to the class Ktedonobacteria.</title>
        <authorList>
            <person name="Yabe S."/>
            <person name="Wang C.M."/>
            <person name="Zheng Y."/>
            <person name="Sakai Y."/>
            <person name="Cavaletti L."/>
            <person name="Monciardini P."/>
            <person name="Donadio S."/>
        </authorList>
    </citation>
    <scope>NUCLEOTIDE SEQUENCE</scope>
    <source>
        <strain evidence="2">ID150040</strain>
    </source>
</reference>
<evidence type="ECO:0000256" key="1">
    <source>
        <dbReference type="SAM" id="Phobius"/>
    </source>
</evidence>
<keyword evidence="1" id="KW-0812">Transmembrane</keyword>